<proteinExistence type="inferred from homology"/>
<comment type="subcellular location">
    <subcellularLocation>
        <location evidence="1">Cytoplasm</location>
    </subcellularLocation>
</comment>
<dbReference type="VEuPathDB" id="FungiDB:GVI51_E03795"/>
<gene>
    <name evidence="2" type="ORF">AO440_000991</name>
</gene>
<keyword evidence="1 2" id="KW-0489">Methyltransferase</keyword>
<evidence type="ECO:0000256" key="1">
    <source>
        <dbReference type="PIRNR" id="PIRNR037136"/>
    </source>
</evidence>
<dbReference type="GO" id="GO:0005737">
    <property type="term" value="C:cytoplasm"/>
    <property type="evidence" value="ECO:0007669"/>
    <property type="project" value="UniProtKB-SubCell"/>
</dbReference>
<protein>
    <recommendedName>
        <fullName evidence="1">Protein-lysine N-methyltransferase</fullName>
    </recommendedName>
</protein>
<sequence length="585" mass="68035">MSDKLDGLLAWARENGAQLREDCLEYNYDEKKGYHVLIKDIDALWEFKDAGVITVPRKLFITRQLAQQYFKINDQKLSTKYNNNPNGLTEFFLSYITFTKENEYEFFRPYINILPKLNSMRIHPFFWTKEELQLIKGSDLFLTIKFKLLALYDEYRNYMKLYEFGNGDLSIINGDIQHSDDELFAIIEHLQHILKKSSDAIEWTSFVAYVWSNLIFFSRAFPSLITGEDKKELNLAFLLPIVDLLNHNNTTKVSWNYSDDTFNYTNKDLAYLKNGDELFNNYGEKSNVDYLISYGFLNSQENIHNSVNLTLRLDPTFISQAKEHVENLEIVSNDTVLFKISKNDPLPVSLVHFFGYVTKLKSEEHITLRSILEGSDQLINILKQKLEYSKEKAKIRPNSVHSSVGKIIKQYFNEEKKLFQFSLDSLLKKQKDIISAAKDNIVSFKSIFKSDKVFANSLLLSYGVTKYEDILAKDMANEALLLWVVRASNKDAYKDGLRTVNIPPFVLETFEEISRTISTAKDDVTEFLSIYKRLFPSLGDKIPEVYKVGEWGIKQFIIADALIDRLVWVRDSNSEPLFIQKLTFQ</sequence>
<comment type="caution">
    <text evidence="2">The sequence shown here is derived from an EMBL/GenBank/DDBJ whole genome shotgun (WGS) entry which is preliminary data.</text>
</comment>
<keyword evidence="1" id="KW-0949">S-adenosyl-L-methionine</keyword>
<dbReference type="Proteomes" id="UP000054886">
    <property type="component" value="Unassembled WGS sequence"/>
</dbReference>
<keyword evidence="1" id="KW-0963">Cytoplasm</keyword>
<comment type="similarity">
    <text evidence="1">Belongs to the class V-like SAM-binding methyltransferase superfamily. RKM1 family.</text>
</comment>
<dbReference type="EMBL" id="LLZZ01000156">
    <property type="protein sequence ID" value="KTA97837.1"/>
    <property type="molecule type" value="Genomic_DNA"/>
</dbReference>
<reference evidence="2 3" key="1">
    <citation type="submission" date="2015-10" db="EMBL/GenBank/DDBJ databases">
        <title>Draft genomes sequences of Candida glabrata isolates 1A, 1B, 2A, 2B, 3A and 3B.</title>
        <authorList>
            <person name="Haavelsrud O.E."/>
            <person name="Gaustad P."/>
        </authorList>
    </citation>
    <scope>NUCLEOTIDE SEQUENCE [LARGE SCALE GENOMIC DNA]</scope>
    <source>
        <strain evidence="2">910700640</strain>
    </source>
</reference>
<name>A0A0W0D330_CANGB</name>
<dbReference type="SUPFAM" id="SSF82199">
    <property type="entry name" value="SET domain"/>
    <property type="match status" value="1"/>
</dbReference>
<dbReference type="VEuPathDB" id="FungiDB:GWK60_E03773"/>
<dbReference type="GO" id="GO:0032259">
    <property type="term" value="P:methylation"/>
    <property type="evidence" value="ECO:0007669"/>
    <property type="project" value="UniProtKB-UniRule"/>
</dbReference>
<dbReference type="GO" id="GO:0016279">
    <property type="term" value="F:protein-lysine N-methyltransferase activity"/>
    <property type="evidence" value="ECO:0007669"/>
    <property type="project" value="UniProtKB-UniRule"/>
</dbReference>
<dbReference type="InterPro" id="IPR046341">
    <property type="entry name" value="SET_dom_sf"/>
</dbReference>
<dbReference type="PANTHER" id="PTHR13271:SF147">
    <property type="entry name" value="PROTEIN-LYSINE N-METHYLTRANSFERASE EFM1-RELATED"/>
    <property type="match status" value="1"/>
</dbReference>
<evidence type="ECO:0000313" key="2">
    <source>
        <dbReference type="EMBL" id="KTA97837.1"/>
    </source>
</evidence>
<keyword evidence="1 2" id="KW-0808">Transferase</keyword>
<comment type="function">
    <text evidence="1">S-adenosyl-L-methionine-dependent protein-lysine N-methyltransferase.</text>
</comment>
<dbReference type="InterPro" id="IPR050600">
    <property type="entry name" value="SETD3_SETD6_MTase"/>
</dbReference>
<dbReference type="VEuPathDB" id="FungiDB:CAGL0E04070g"/>
<dbReference type="PIRSF" id="PIRSF037136">
    <property type="entry name" value="Ribosomal_Lys-mtfrase-1"/>
    <property type="match status" value="1"/>
</dbReference>
<organism evidence="2 3">
    <name type="scientific">Candida glabrata</name>
    <name type="common">Yeast</name>
    <name type="synonym">Torulopsis glabrata</name>
    <dbReference type="NCBI Taxonomy" id="5478"/>
    <lineage>
        <taxon>Eukaryota</taxon>
        <taxon>Fungi</taxon>
        <taxon>Dikarya</taxon>
        <taxon>Ascomycota</taxon>
        <taxon>Saccharomycotina</taxon>
        <taxon>Saccharomycetes</taxon>
        <taxon>Saccharomycetales</taxon>
        <taxon>Saccharomycetaceae</taxon>
        <taxon>Nakaseomyces</taxon>
    </lineage>
</organism>
<accession>A0A0W0D330</accession>
<dbReference type="GO" id="GO:0005634">
    <property type="term" value="C:nucleus"/>
    <property type="evidence" value="ECO:0007669"/>
    <property type="project" value="TreeGrafter"/>
</dbReference>
<dbReference type="AlphaFoldDB" id="A0A0W0D330"/>
<dbReference type="VEuPathDB" id="FungiDB:B1J91_E04070g"/>
<evidence type="ECO:0000313" key="3">
    <source>
        <dbReference type="Proteomes" id="UP000054886"/>
    </source>
</evidence>
<dbReference type="PANTHER" id="PTHR13271">
    <property type="entry name" value="UNCHARACTERIZED PUTATIVE METHYLTRANSFERASE"/>
    <property type="match status" value="1"/>
</dbReference>
<dbReference type="InterPro" id="IPR017119">
    <property type="entry name" value="Efm1/Rkm1"/>
</dbReference>
<dbReference type="Gene3D" id="3.90.1410.10">
    <property type="entry name" value="set domain protein methyltransferase, domain 1"/>
    <property type="match status" value="1"/>
</dbReference>